<name>A0ABR7VM75_VIRHA</name>
<evidence type="ECO:0000256" key="1">
    <source>
        <dbReference type="SAM" id="Coils"/>
    </source>
</evidence>
<comment type="caution">
    <text evidence="2">The sequence shown here is derived from an EMBL/GenBank/DDBJ whole genome shotgun (WGS) entry which is preliminary data.</text>
</comment>
<dbReference type="PANTHER" id="PTHR41317">
    <property type="entry name" value="PD-(D_E)XK NUCLEASE FAMILY TRANSPOSASE"/>
    <property type="match status" value="1"/>
</dbReference>
<organism evidence="2 3">
    <name type="scientific">Virgibacillus halodenitrificans</name>
    <name type="common">Bacillus halodenitrificans</name>
    <dbReference type="NCBI Taxonomy" id="1482"/>
    <lineage>
        <taxon>Bacteria</taxon>
        <taxon>Bacillati</taxon>
        <taxon>Bacillota</taxon>
        <taxon>Bacilli</taxon>
        <taxon>Bacillales</taxon>
        <taxon>Bacillaceae</taxon>
        <taxon>Virgibacillus</taxon>
    </lineage>
</organism>
<keyword evidence="3" id="KW-1185">Reference proteome</keyword>
<dbReference type="Pfam" id="PF12784">
    <property type="entry name" value="PDDEXK_2"/>
    <property type="match status" value="1"/>
</dbReference>
<feature type="coiled-coil region" evidence="1">
    <location>
        <begin position="264"/>
        <end position="301"/>
    </location>
</feature>
<gene>
    <name evidence="2" type="ORF">IC602_07155</name>
</gene>
<evidence type="ECO:0000313" key="2">
    <source>
        <dbReference type="EMBL" id="MBD1222380.1"/>
    </source>
</evidence>
<proteinExistence type="predicted"/>
<evidence type="ECO:0000313" key="3">
    <source>
        <dbReference type="Proteomes" id="UP000621631"/>
    </source>
</evidence>
<dbReference type="NCBIfam" id="TIGR01784">
    <property type="entry name" value="T_den_put_tspse"/>
    <property type="match status" value="1"/>
</dbReference>
<dbReference type="RefSeq" id="WP_189777730.1">
    <property type="nucleotide sequence ID" value="NZ_JACWEZ010000003.1"/>
</dbReference>
<accession>A0ABR7VM75</accession>
<dbReference type="PANTHER" id="PTHR41317:SF1">
    <property type="entry name" value="PD-(D_E)XK NUCLEASE FAMILY TRANSPOSASE"/>
    <property type="match status" value="1"/>
</dbReference>
<protein>
    <submittedName>
        <fullName evidence="2">Rpn family recombination-promoting nuclease/putative transposase</fullName>
    </submittedName>
</protein>
<dbReference type="InterPro" id="IPR010106">
    <property type="entry name" value="RpnA"/>
</dbReference>
<sequence>MPLNIPLRPNSSSITVMEDVGFYKQKSANQAGREKLLKHVPLEKLMDLKVDYAFKQLFGSEKNKDITVVFLNAILKKTGRKVIKEIAFTNTESGGEYVDDKQSRLDFLAITDDNERINVEIQFTNKYDLVKRSVYYWAGVYRSPLQKRMSYKELQPVIAINIMYFNLFQQTDRFHTMYHLYEDEEKFKLTDVMGFHFIEMPKLIRDWKNGNLDPWNDVLVRWLLMLGMVDYRNKKVYDDIYQELEAIAMKDKSVRAAFQNWEQLSMTQEEYFAYESRLKQINDEEAAQREAELRLQEAKEKAIREGRKEGLAKGIAEGKAEGIAEGKKEGEKSTQEKIARRLLMNDMDSETVAETTGLSIERVIQLQREI</sequence>
<dbReference type="EMBL" id="JACWEZ010000003">
    <property type="protein sequence ID" value="MBD1222380.1"/>
    <property type="molecule type" value="Genomic_DNA"/>
</dbReference>
<keyword evidence="1" id="KW-0175">Coiled coil</keyword>
<reference evidence="2 3" key="1">
    <citation type="submission" date="2020-09" db="EMBL/GenBank/DDBJ databases">
        <title>Draft Genome Sequences of Oil-Oxidizing Bacteria Halomonas titanicae, Marinobacter lutaoensis, and Virgibacillus halodenitrificans Isolated from Highly Saline Environments.</title>
        <authorList>
            <person name="Grouzdev D.S."/>
            <person name="Sokolova D.S."/>
            <person name="Semenova E.M."/>
            <person name="Borzenkov I.A."/>
            <person name="Bidzhieva S.K."/>
            <person name="Poltaraus A.B."/>
            <person name="Nazina T.N."/>
        </authorList>
    </citation>
    <scope>NUCLEOTIDE SEQUENCE [LARGE SCALE GENOMIC DNA]</scope>
    <source>
        <strain evidence="2 3">VKM B-3472D</strain>
    </source>
</reference>
<dbReference type="Proteomes" id="UP000621631">
    <property type="component" value="Unassembled WGS sequence"/>
</dbReference>